<evidence type="ECO:0000313" key="1">
    <source>
        <dbReference type="EMBL" id="EEU47136.1"/>
    </source>
</evidence>
<name>C7YKT7_FUSV7</name>
<dbReference type="HOGENOM" id="CLU_1360746_0_0_1"/>
<accession>C7YKT7</accession>
<keyword evidence="2" id="KW-1185">Reference proteome</keyword>
<evidence type="ECO:0000313" key="2">
    <source>
        <dbReference type="Proteomes" id="UP000005206"/>
    </source>
</evidence>
<dbReference type="InParanoid" id="C7YKT7"/>
<protein>
    <submittedName>
        <fullName evidence="1">Uncharacterized protein</fullName>
    </submittedName>
</protein>
<dbReference type="GeneID" id="9671380"/>
<proteinExistence type="predicted"/>
<dbReference type="RefSeq" id="XP_003052849.1">
    <property type="nucleotide sequence ID" value="XM_003052803.1"/>
</dbReference>
<dbReference type="VEuPathDB" id="FungiDB:NECHADRAFT_77290"/>
<gene>
    <name evidence="1" type="ORF">NECHADRAFT_77290</name>
</gene>
<dbReference type="EMBL" id="GG698897">
    <property type="protein sequence ID" value="EEU47136.1"/>
    <property type="molecule type" value="Genomic_DNA"/>
</dbReference>
<organism evidence="1 2">
    <name type="scientific">Fusarium vanettenii (strain ATCC MYA-4622 / CBS 123669 / FGSC 9596 / NRRL 45880 / 77-13-4)</name>
    <name type="common">Fusarium solani subsp. pisi</name>
    <dbReference type="NCBI Taxonomy" id="660122"/>
    <lineage>
        <taxon>Eukaryota</taxon>
        <taxon>Fungi</taxon>
        <taxon>Dikarya</taxon>
        <taxon>Ascomycota</taxon>
        <taxon>Pezizomycotina</taxon>
        <taxon>Sordariomycetes</taxon>
        <taxon>Hypocreomycetidae</taxon>
        <taxon>Hypocreales</taxon>
        <taxon>Nectriaceae</taxon>
        <taxon>Fusarium</taxon>
        <taxon>Fusarium solani species complex</taxon>
        <taxon>Fusarium vanettenii</taxon>
    </lineage>
</organism>
<dbReference type="KEGG" id="nhe:NECHADRAFT_77290"/>
<reference evidence="1 2" key="1">
    <citation type="journal article" date="2009" name="PLoS Genet.">
        <title>The genome of Nectria haematococca: contribution of supernumerary chromosomes to gene expansion.</title>
        <authorList>
            <person name="Coleman J.J."/>
            <person name="Rounsley S.D."/>
            <person name="Rodriguez-Carres M."/>
            <person name="Kuo A."/>
            <person name="Wasmann C.C."/>
            <person name="Grimwood J."/>
            <person name="Schmutz J."/>
            <person name="Taga M."/>
            <person name="White G.J."/>
            <person name="Zhou S."/>
            <person name="Schwartz D.C."/>
            <person name="Freitag M."/>
            <person name="Ma L.J."/>
            <person name="Danchin E.G."/>
            <person name="Henrissat B."/>
            <person name="Coutinho P.M."/>
            <person name="Nelson D.R."/>
            <person name="Straney D."/>
            <person name="Napoli C.A."/>
            <person name="Barker B.M."/>
            <person name="Gribskov M."/>
            <person name="Rep M."/>
            <person name="Kroken S."/>
            <person name="Molnar I."/>
            <person name="Rensing C."/>
            <person name="Kennell J.C."/>
            <person name="Zamora J."/>
            <person name="Farman M.L."/>
            <person name="Selker E.U."/>
            <person name="Salamov A."/>
            <person name="Shapiro H."/>
            <person name="Pangilinan J."/>
            <person name="Lindquist E."/>
            <person name="Lamers C."/>
            <person name="Grigoriev I.V."/>
            <person name="Geiser D.M."/>
            <person name="Covert S.F."/>
            <person name="Temporini E."/>
            <person name="Vanetten H.D."/>
        </authorList>
    </citation>
    <scope>NUCLEOTIDE SEQUENCE [LARGE SCALE GENOMIC DNA]</scope>
    <source>
        <strain evidence="2">ATCC MYA-4622 / CBS 123669 / FGSC 9596 / NRRL 45880 / 77-13-4</strain>
    </source>
</reference>
<dbReference type="OrthoDB" id="4524829at2759"/>
<dbReference type="Proteomes" id="UP000005206">
    <property type="component" value="Chromosome 3"/>
</dbReference>
<sequence length="201" mass="22540">MASCETTRYKGQPQLSLRPKIKLKASLSTPHYLSEFSCHEVDWLKPVRCNAGMHRVQAEYGTSAKTASTVKVWSPEGKYLLMSSITWSTIIMSDDFRIWTEPKSHSLEGHIFNGTLLFNGNAIWGPRSCHDNTVDLINALSDADPRFTMRFERRNSTNEGHTRFISLRVDGKVVLNKLNTHDSMDGFVIAVNTARAVAGPP</sequence>
<dbReference type="AlphaFoldDB" id="C7YKT7"/>